<feature type="region of interest" description="Disordered" evidence="1">
    <location>
        <begin position="52"/>
        <end position="104"/>
    </location>
</feature>
<dbReference type="STRING" id="1448321.A0A317WWF8"/>
<reference evidence="2 3" key="1">
    <citation type="submission" date="2016-12" db="EMBL/GenBank/DDBJ databases">
        <title>The genomes of Aspergillus section Nigri reveals drivers in fungal speciation.</title>
        <authorList>
            <consortium name="DOE Joint Genome Institute"/>
            <person name="Vesth T.C."/>
            <person name="Nybo J."/>
            <person name="Theobald S."/>
            <person name="Brandl J."/>
            <person name="Frisvad J.C."/>
            <person name="Nielsen K.F."/>
            <person name="Lyhne E.K."/>
            <person name="Kogle M.E."/>
            <person name="Kuo A."/>
            <person name="Riley R."/>
            <person name="Clum A."/>
            <person name="Nolan M."/>
            <person name="Lipzen A."/>
            <person name="Salamov A."/>
            <person name="Henrissat B."/>
            <person name="Wiebenga A."/>
            <person name="De Vries R.P."/>
            <person name="Grigoriev I.V."/>
            <person name="Mortensen U.H."/>
            <person name="Andersen M.R."/>
            <person name="Baker S.E."/>
        </authorList>
    </citation>
    <scope>NUCLEOTIDE SEQUENCE [LARGE SCALE GENOMIC DNA]</scope>
    <source>
        <strain evidence="2 3">CBS 117.55</strain>
    </source>
</reference>
<dbReference type="AlphaFoldDB" id="A0A317WWF8"/>
<dbReference type="PANTHER" id="PTHR38167:SF1">
    <property type="entry name" value="C2H2-TYPE DOMAIN-CONTAINING PROTEIN"/>
    <property type="match status" value="1"/>
</dbReference>
<feature type="compositionally biased region" description="Acidic residues" evidence="1">
    <location>
        <begin position="52"/>
        <end position="84"/>
    </location>
</feature>
<evidence type="ECO:0000256" key="1">
    <source>
        <dbReference type="SAM" id="MobiDB-lite"/>
    </source>
</evidence>
<dbReference type="OrthoDB" id="5422613at2759"/>
<name>A0A317WWF8_9EURO</name>
<keyword evidence="3" id="KW-1185">Reference proteome</keyword>
<protein>
    <recommendedName>
        <fullName evidence="4">C2H2-type domain-containing protein</fullName>
    </recommendedName>
</protein>
<proteinExistence type="predicted"/>
<dbReference type="VEuPathDB" id="FungiDB:BO70DRAFT_376559"/>
<evidence type="ECO:0008006" key="4">
    <source>
        <dbReference type="Google" id="ProtNLM"/>
    </source>
</evidence>
<dbReference type="Proteomes" id="UP000247233">
    <property type="component" value="Unassembled WGS sequence"/>
</dbReference>
<dbReference type="EMBL" id="MSFL01000002">
    <property type="protein sequence ID" value="PWY90689.1"/>
    <property type="molecule type" value="Genomic_DNA"/>
</dbReference>
<dbReference type="RefSeq" id="XP_025403132.1">
    <property type="nucleotide sequence ID" value="XM_025545137.1"/>
</dbReference>
<sequence length="211" mass="24358">MELVSTEQGIQLYLALQDVSKNTLQDILMSLCYQVPHAYGLVEKRLFVDEDEVAPVDVTEEEDSDADDDDDDTEKSDVEDESESEGSNTARKRKRTQPEEDSAGPKKIRLRYAICMNCEEEYDVTDNTSESCKYHPGEPEPDDDFFAGHDERTWRDIDTPENREEYPQGFIYECCGKNGEEPCTTDWHRERGAVEPDMPRYNVFTGALYYY</sequence>
<organism evidence="2 3">
    <name type="scientific">Aspergillus heteromorphus CBS 117.55</name>
    <dbReference type="NCBI Taxonomy" id="1448321"/>
    <lineage>
        <taxon>Eukaryota</taxon>
        <taxon>Fungi</taxon>
        <taxon>Dikarya</taxon>
        <taxon>Ascomycota</taxon>
        <taxon>Pezizomycotina</taxon>
        <taxon>Eurotiomycetes</taxon>
        <taxon>Eurotiomycetidae</taxon>
        <taxon>Eurotiales</taxon>
        <taxon>Aspergillaceae</taxon>
        <taxon>Aspergillus</taxon>
        <taxon>Aspergillus subgen. Circumdati</taxon>
    </lineage>
</organism>
<gene>
    <name evidence="2" type="ORF">BO70DRAFT_376559</name>
</gene>
<evidence type="ECO:0000313" key="2">
    <source>
        <dbReference type="EMBL" id="PWY90689.1"/>
    </source>
</evidence>
<comment type="caution">
    <text evidence="2">The sequence shown here is derived from an EMBL/GenBank/DDBJ whole genome shotgun (WGS) entry which is preliminary data.</text>
</comment>
<evidence type="ECO:0000313" key="3">
    <source>
        <dbReference type="Proteomes" id="UP000247233"/>
    </source>
</evidence>
<accession>A0A317WWF8</accession>
<dbReference type="PANTHER" id="PTHR38167">
    <property type="entry name" value="C2H2-TYPE DOMAIN-CONTAINING PROTEIN"/>
    <property type="match status" value="1"/>
</dbReference>
<dbReference type="GeneID" id="37067374"/>